<organism evidence="2 3">
    <name type="scientific">Candidatus Collierbacteria bacterium CG09_land_8_20_14_0_10_46_12</name>
    <dbReference type="NCBI Taxonomy" id="1974533"/>
    <lineage>
        <taxon>Bacteria</taxon>
        <taxon>Candidatus Collieribacteriota</taxon>
    </lineage>
</organism>
<dbReference type="AlphaFoldDB" id="A0A2H0X231"/>
<feature type="transmembrane region" description="Helical" evidence="1">
    <location>
        <begin position="86"/>
        <end position="106"/>
    </location>
</feature>
<protein>
    <recommendedName>
        <fullName evidence="4">DUF2029 domain-containing protein</fullName>
    </recommendedName>
</protein>
<dbReference type="Pfam" id="PF26314">
    <property type="entry name" value="MptA_B_family"/>
    <property type="match status" value="1"/>
</dbReference>
<gene>
    <name evidence="2" type="ORF">COT54_00365</name>
</gene>
<feature type="transmembrane region" description="Helical" evidence="1">
    <location>
        <begin position="279"/>
        <end position="297"/>
    </location>
</feature>
<feature type="transmembrane region" description="Helical" evidence="1">
    <location>
        <begin position="246"/>
        <end position="267"/>
    </location>
</feature>
<feature type="transmembrane region" description="Helical" evidence="1">
    <location>
        <begin position="345"/>
        <end position="366"/>
    </location>
</feature>
<reference evidence="3" key="1">
    <citation type="submission" date="2017-09" db="EMBL/GenBank/DDBJ databases">
        <title>Depth-based differentiation of microbial function through sediment-hosted aquifers and enrichment of novel symbionts in the deep terrestrial subsurface.</title>
        <authorList>
            <person name="Probst A.J."/>
            <person name="Ladd B."/>
            <person name="Jarett J.K."/>
            <person name="Geller-Mcgrath D.E."/>
            <person name="Sieber C.M.K."/>
            <person name="Emerson J.B."/>
            <person name="Anantharaman K."/>
            <person name="Thomas B.C."/>
            <person name="Malmstrom R."/>
            <person name="Stieglmeier M."/>
            <person name="Klingl A."/>
            <person name="Woyke T."/>
            <person name="Ryan C.M."/>
            <person name="Banfield J.F."/>
        </authorList>
    </citation>
    <scope>NUCLEOTIDE SEQUENCE [LARGE SCALE GENOMIC DNA]</scope>
</reference>
<feature type="transmembrane region" description="Helical" evidence="1">
    <location>
        <begin position="170"/>
        <end position="189"/>
    </location>
</feature>
<proteinExistence type="predicted"/>
<comment type="caution">
    <text evidence="2">The sequence shown here is derived from an EMBL/GenBank/DDBJ whole genome shotgun (WGS) entry which is preliminary data.</text>
</comment>
<evidence type="ECO:0000313" key="3">
    <source>
        <dbReference type="Proteomes" id="UP000229574"/>
    </source>
</evidence>
<dbReference type="Proteomes" id="UP000229574">
    <property type="component" value="Unassembled WGS sequence"/>
</dbReference>
<feature type="transmembrane region" description="Helical" evidence="1">
    <location>
        <begin position="55"/>
        <end position="74"/>
    </location>
</feature>
<sequence length="370" mass="42608">MISFLLYAVGCVLLAIYSYGFLDFNLTLTSYPLFLRFVAPLQHLVYFDRQLSAKIYVSLLFIMFALYTAILQYCKTSKSAIFPWKFFLIIILILTLAYPMLSYDVFNYMFHSKILWFYHQNPHLHAPLEYTGDLWLRFMRWVHTSSAYGPVFTAIESPAYLLGIGKFVPVLYLMKLTMSAFFVWCVYLIGKLTRAMGFTQANSTYAQLLLAFNPFIIMEVVVNGHNDAVMIALFLLSLYYSLKSKLIPSFISLLASIGTKFVTALTLPMYWIKNPKLKVLFSSLVLLLPVLVSPVRFQPWYLVWAIIPMVLIEYALARTWVIFASIAALIYYIPYIATGFWDNSLLFVSCVIYLPLVLSLALTRLAKLKL</sequence>
<accession>A0A2H0X231</accession>
<name>A0A2H0X231_9BACT</name>
<keyword evidence="1" id="KW-0472">Membrane</keyword>
<keyword evidence="1" id="KW-0812">Transmembrane</keyword>
<feature type="transmembrane region" description="Helical" evidence="1">
    <location>
        <begin position="210"/>
        <end position="240"/>
    </location>
</feature>
<feature type="transmembrane region" description="Helical" evidence="1">
    <location>
        <begin position="303"/>
        <end position="333"/>
    </location>
</feature>
<evidence type="ECO:0000256" key="1">
    <source>
        <dbReference type="SAM" id="Phobius"/>
    </source>
</evidence>
<keyword evidence="1" id="KW-1133">Transmembrane helix</keyword>
<dbReference type="EMBL" id="PEYY01000015">
    <property type="protein sequence ID" value="PIS18229.1"/>
    <property type="molecule type" value="Genomic_DNA"/>
</dbReference>
<evidence type="ECO:0008006" key="4">
    <source>
        <dbReference type="Google" id="ProtNLM"/>
    </source>
</evidence>
<evidence type="ECO:0000313" key="2">
    <source>
        <dbReference type="EMBL" id="PIS18229.1"/>
    </source>
</evidence>